<dbReference type="AlphaFoldDB" id="A0A511BPW5"/>
<proteinExistence type="predicted"/>
<evidence type="ECO:0000313" key="2">
    <source>
        <dbReference type="Proteomes" id="UP000321405"/>
    </source>
</evidence>
<name>A0A511BPW5_9PROT</name>
<keyword evidence="2" id="KW-1185">Reference proteome</keyword>
<sequence length="88" mass="10135">MRYATALNIAPRLLSTDQAITYLGGMIGRETFMQHVAPHCRRIILSPRNFGWLREDLDRYLDHLAGIERKPDILPRPEPNMLEAILPP</sequence>
<dbReference type="EMBL" id="BJVC01000002">
    <property type="protein sequence ID" value="GEL01893.1"/>
    <property type="molecule type" value="Genomic_DNA"/>
</dbReference>
<dbReference type="RefSeq" id="WP_147092881.1">
    <property type="nucleotide sequence ID" value="NZ_BJVC01000002.1"/>
</dbReference>
<dbReference type="OrthoDB" id="7220345at2"/>
<dbReference type="Proteomes" id="UP000321405">
    <property type="component" value="Unassembled WGS sequence"/>
</dbReference>
<evidence type="ECO:0000313" key="1">
    <source>
        <dbReference type="EMBL" id="GEL01893.1"/>
    </source>
</evidence>
<reference evidence="1 2" key="1">
    <citation type="submission" date="2019-07" db="EMBL/GenBank/DDBJ databases">
        <title>Whole genome shotgun sequence of Swaminathania salitolerans NBRC 104436.</title>
        <authorList>
            <person name="Hosoyama A."/>
            <person name="Uohara A."/>
            <person name="Ohji S."/>
            <person name="Ichikawa N."/>
        </authorList>
    </citation>
    <scope>NUCLEOTIDE SEQUENCE [LARGE SCALE GENOMIC DNA]</scope>
    <source>
        <strain evidence="1 2">NBRC 104436</strain>
    </source>
</reference>
<comment type="caution">
    <text evidence="1">The sequence shown here is derived from an EMBL/GenBank/DDBJ whole genome shotgun (WGS) entry which is preliminary data.</text>
</comment>
<accession>A0A511BPW5</accession>
<gene>
    <name evidence="1" type="ORF">SSA02_10560</name>
</gene>
<organism evidence="1 2">
    <name type="scientific">Swaminathania salitolerans</name>
    <dbReference type="NCBI Taxonomy" id="182838"/>
    <lineage>
        <taxon>Bacteria</taxon>
        <taxon>Pseudomonadati</taxon>
        <taxon>Pseudomonadota</taxon>
        <taxon>Alphaproteobacteria</taxon>
        <taxon>Acetobacterales</taxon>
        <taxon>Acetobacteraceae</taxon>
        <taxon>Swaminathania</taxon>
    </lineage>
</organism>
<protein>
    <submittedName>
        <fullName evidence="1">Uncharacterized protein</fullName>
    </submittedName>
</protein>